<evidence type="ECO:0000256" key="2">
    <source>
        <dbReference type="ARBA" id="ARBA00023242"/>
    </source>
</evidence>
<dbReference type="GO" id="GO:0006272">
    <property type="term" value="P:leading strand elongation"/>
    <property type="evidence" value="ECO:0007669"/>
    <property type="project" value="TreeGrafter"/>
</dbReference>
<dbReference type="STRING" id="41875.K8EUR6"/>
<reference evidence="5 6" key="1">
    <citation type="submission" date="2011-10" db="EMBL/GenBank/DDBJ databases">
        <authorList>
            <person name="Genoscope - CEA"/>
        </authorList>
    </citation>
    <scope>NUCLEOTIDE SEQUENCE [LARGE SCALE GENOMIC DNA]</scope>
    <source>
        <strain evidence="5 6">RCC 1105</strain>
    </source>
</reference>
<dbReference type="Pfam" id="PF00808">
    <property type="entry name" value="CBFD_NFYB_HMF"/>
    <property type="match status" value="1"/>
</dbReference>
<dbReference type="GO" id="GO:0008622">
    <property type="term" value="C:epsilon DNA polymerase complex"/>
    <property type="evidence" value="ECO:0007669"/>
    <property type="project" value="TreeGrafter"/>
</dbReference>
<dbReference type="GO" id="GO:0008623">
    <property type="term" value="C:CHRAC"/>
    <property type="evidence" value="ECO:0007669"/>
    <property type="project" value="TreeGrafter"/>
</dbReference>
<dbReference type="PANTHER" id="PTHR46172">
    <property type="entry name" value="DNA POLYMERASE EPSILON SUBUNIT 3"/>
    <property type="match status" value="1"/>
</dbReference>
<dbReference type="InterPro" id="IPR009072">
    <property type="entry name" value="Histone-fold"/>
</dbReference>
<dbReference type="GO" id="GO:0006974">
    <property type="term" value="P:DNA damage response"/>
    <property type="evidence" value="ECO:0007669"/>
    <property type="project" value="TreeGrafter"/>
</dbReference>
<dbReference type="InterPro" id="IPR051377">
    <property type="entry name" value="DNA_Pol-Epsilon_Subunit"/>
</dbReference>
<dbReference type="Gene3D" id="1.10.20.10">
    <property type="entry name" value="Histone, subunit A"/>
    <property type="match status" value="1"/>
</dbReference>
<keyword evidence="6" id="KW-1185">Reference proteome</keyword>
<dbReference type="AlphaFoldDB" id="K8EUR6"/>
<name>K8EUR6_9CHLO</name>
<dbReference type="OrthoDB" id="1707486at2759"/>
<dbReference type="SUPFAM" id="SSF47113">
    <property type="entry name" value="Histone-fold"/>
    <property type="match status" value="1"/>
</dbReference>
<dbReference type="GO" id="GO:0031490">
    <property type="term" value="F:chromatin DNA binding"/>
    <property type="evidence" value="ECO:0007669"/>
    <property type="project" value="TreeGrafter"/>
</dbReference>
<dbReference type="GO" id="GO:0031507">
    <property type="term" value="P:heterochromatin formation"/>
    <property type="evidence" value="ECO:0007669"/>
    <property type="project" value="TreeGrafter"/>
</dbReference>
<evidence type="ECO:0000256" key="1">
    <source>
        <dbReference type="ARBA" id="ARBA00004123"/>
    </source>
</evidence>
<proteinExistence type="predicted"/>
<gene>
    <name evidence="5" type="ORF">Bathy04g04090</name>
</gene>
<organism evidence="5 6">
    <name type="scientific">Bathycoccus prasinos</name>
    <dbReference type="NCBI Taxonomy" id="41875"/>
    <lineage>
        <taxon>Eukaryota</taxon>
        <taxon>Viridiplantae</taxon>
        <taxon>Chlorophyta</taxon>
        <taxon>Mamiellophyceae</taxon>
        <taxon>Mamiellales</taxon>
        <taxon>Bathycoccaceae</taxon>
        <taxon>Bathycoccus</taxon>
    </lineage>
</organism>
<evidence type="ECO:0000256" key="3">
    <source>
        <dbReference type="SAM" id="MobiDB-lite"/>
    </source>
</evidence>
<feature type="region of interest" description="Disordered" evidence="3">
    <location>
        <begin position="1"/>
        <end position="29"/>
    </location>
</feature>
<keyword evidence="2" id="KW-0539">Nucleus</keyword>
<accession>K8EUR6</accession>
<sequence>MSAETKAMTPPLPAANATFSHQSSSTDDLPRAHIKRLMKHHLSQFTHVDSKTAQAFEPNIAKDALDGVQQACKIFIHYLTSTANDICAESKRSTLSAVRFVWVWWFFFRMDFEF</sequence>
<dbReference type="EMBL" id="FO082275">
    <property type="protein sequence ID" value="CCO16215.1"/>
    <property type="molecule type" value="Genomic_DNA"/>
</dbReference>
<dbReference type="PANTHER" id="PTHR46172:SF1">
    <property type="entry name" value="DNA POLYMERASE EPSILON SUBUNIT 3"/>
    <property type="match status" value="1"/>
</dbReference>
<dbReference type="InterPro" id="IPR003958">
    <property type="entry name" value="CBFA_NFYB_domain"/>
</dbReference>
<feature type="compositionally biased region" description="Polar residues" evidence="3">
    <location>
        <begin position="17"/>
        <end position="27"/>
    </location>
</feature>
<feature type="domain" description="Transcription factor CBF/NF-Y/archaeal histone" evidence="4">
    <location>
        <begin position="29"/>
        <end position="97"/>
    </location>
</feature>
<dbReference type="KEGG" id="bpg:Bathy04g04090"/>
<evidence type="ECO:0000313" key="5">
    <source>
        <dbReference type="EMBL" id="CCO16215.1"/>
    </source>
</evidence>
<dbReference type="GeneID" id="19016435"/>
<comment type="subcellular location">
    <subcellularLocation>
        <location evidence="1">Nucleus</location>
    </subcellularLocation>
</comment>
<dbReference type="CDD" id="cd22928">
    <property type="entry name" value="HFD_POLE3_DPB4"/>
    <property type="match status" value="1"/>
</dbReference>
<evidence type="ECO:0000313" key="6">
    <source>
        <dbReference type="Proteomes" id="UP000198341"/>
    </source>
</evidence>
<dbReference type="GO" id="GO:0046982">
    <property type="term" value="F:protein heterodimerization activity"/>
    <property type="evidence" value="ECO:0007669"/>
    <property type="project" value="InterPro"/>
</dbReference>
<protein>
    <recommendedName>
        <fullName evidence="4">Transcription factor CBF/NF-Y/archaeal histone domain-containing protein</fullName>
    </recommendedName>
</protein>
<evidence type="ECO:0000259" key="4">
    <source>
        <dbReference type="Pfam" id="PF00808"/>
    </source>
</evidence>
<dbReference type="Proteomes" id="UP000198341">
    <property type="component" value="Chromosome 4"/>
</dbReference>
<dbReference type="RefSeq" id="XP_007513690.1">
    <property type="nucleotide sequence ID" value="XM_007513628.1"/>
</dbReference>